<dbReference type="SUPFAM" id="SSF46966">
    <property type="entry name" value="Spectrin repeat"/>
    <property type="match status" value="1"/>
</dbReference>
<keyword evidence="8" id="KW-0677">Repeat</keyword>
<dbReference type="InterPro" id="IPR047291">
    <property type="entry name" value="CH_SYNE1_rpt2"/>
</dbReference>
<dbReference type="FunFam" id="1.10.418.10:FF:000033">
    <property type="entry name" value="nesprin-1 isoform X1"/>
    <property type="match status" value="1"/>
</dbReference>
<evidence type="ECO:0000256" key="5">
    <source>
        <dbReference type="ARBA" id="ARBA00022490"/>
    </source>
</evidence>
<comment type="caution">
    <text evidence="17">The sequence shown here is derived from an EMBL/GenBank/DDBJ whole genome shotgun (WGS) entry which is preliminary data.</text>
</comment>
<organism evidence="17 18">
    <name type="scientific">Danionella cerebrum</name>
    <dbReference type="NCBI Taxonomy" id="2873325"/>
    <lineage>
        <taxon>Eukaryota</taxon>
        <taxon>Metazoa</taxon>
        <taxon>Chordata</taxon>
        <taxon>Craniata</taxon>
        <taxon>Vertebrata</taxon>
        <taxon>Euteleostomi</taxon>
        <taxon>Actinopterygii</taxon>
        <taxon>Neopterygii</taxon>
        <taxon>Teleostei</taxon>
        <taxon>Ostariophysi</taxon>
        <taxon>Cypriniformes</taxon>
        <taxon>Danionidae</taxon>
        <taxon>Danioninae</taxon>
        <taxon>Danionella</taxon>
    </lineage>
</organism>
<feature type="domain" description="Calponin-homology (CH)" evidence="16">
    <location>
        <begin position="52"/>
        <end position="166"/>
    </location>
</feature>
<dbReference type="Gene3D" id="1.20.58.60">
    <property type="match status" value="1"/>
</dbReference>
<accession>A0A553MV90</accession>
<evidence type="ECO:0000313" key="18">
    <source>
        <dbReference type="Proteomes" id="UP000316079"/>
    </source>
</evidence>
<dbReference type="OrthoDB" id="18740at2759"/>
<keyword evidence="14" id="KW-0539">Nucleus</keyword>
<keyword evidence="5" id="KW-0963">Cytoplasm</keyword>
<dbReference type="Proteomes" id="UP000316079">
    <property type="component" value="Unassembled WGS sequence"/>
</dbReference>
<proteinExistence type="inferred from homology"/>
<keyword evidence="10" id="KW-0175">Coiled coil</keyword>
<evidence type="ECO:0000256" key="11">
    <source>
        <dbReference type="ARBA" id="ARBA00023136"/>
    </source>
</evidence>
<dbReference type="InterPro" id="IPR047290">
    <property type="entry name" value="CH_SYNE1_rpt1"/>
</dbReference>
<keyword evidence="7" id="KW-0812">Transmembrane</keyword>
<sequence>MAVQTGRLPMRCRGCRGKVARRWEDVAAKKKSGTSLNLVQGVSQHLRDEQEAVQKRTFTKWINSHLAKRNPPLVVSDLFEDVKDGVMLLALLEVLSGHKLPCEQGRKLRRIHWVANVGRALKFLEGRRSAYRGSPIKLVNINTTDVVDGRPAIVLGLVWTIILYFQIEELTSHLPAPQPQSSSNSSVEGSNSTEPSSPPVKRKPRLSFQGGAKRALLKWVQNTATKRMGLDVKDFGPSWRTGVAFHAVIFALQPHLVNMELVWRRANRENLEEAFSVAEKELGIPRLLDPEDVDVDKPDEKSIMTYREQRKSLRELKAWADQMDRDCAQALKVRGSLAVQYQTFKRYHIQFEVQRRQVETSVHSTQKNGKLTADQALVKQAWERLSTRLDSELPHPLGEVGVWLHQAEKILREDFVPLQTHEESTKAIHNKRLQDQEILMLLERNKQILQQIHRDGCVNNIPIPMEHLQDMAERLNYISTSSHIHLSKLEFWESKYSMLAFFKLAEAKLKTWIIKYGRLESIELLIQSYGSFVEGQQFCEKYESSHQALVIAAELYMKADHSADGGVKLFLREVSDQWRNLSVEVRSVRSMLEEVQGNWLRYNSCVASLQTWLEDAQRALKKPENTKREFFHSLPQFMDRHATMNDAGNFLIEVCDEAVTRDVKHQLLLLNGRWRELFMKVKQYARLPEIQTVRKHQDFSSDLQEFLDASITKLSSPLQVSLLNVKAYMKDVEDIKHRLPAVETQYKLAGHSGERLTKVSDHDGGNKASSITATTKAQLHQLKEKCPSIMRECQALFPLLEALETQISAFYNTAELAGHIITQQHDQDLCQELRAQQQRCKHNVCDMEHSYLSLQRALCCAKSLNNFDMSLLQNRVTEIQTTAQVLMQEASDWREVAETNGNLMQRFEESRTDLEKALCVGQACFVERGDPAELFRKHSDFFGRLDQHILSAYLKACDDLTDIISEEDQQSLQE</sequence>
<evidence type="ECO:0000256" key="4">
    <source>
        <dbReference type="ARBA" id="ARBA00008619"/>
    </source>
</evidence>
<dbReference type="Pfam" id="PF00307">
    <property type="entry name" value="CH"/>
    <property type="match status" value="2"/>
</dbReference>
<dbReference type="SUPFAM" id="SSF47576">
    <property type="entry name" value="Calponin-homology domain, CH-domain"/>
    <property type="match status" value="1"/>
</dbReference>
<keyword evidence="18" id="KW-1185">Reference proteome</keyword>
<comment type="similarity">
    <text evidence="4">Belongs to the nesprin family.</text>
</comment>
<dbReference type="InterPro" id="IPR001715">
    <property type="entry name" value="CH_dom"/>
</dbReference>
<dbReference type="InterPro" id="IPR057057">
    <property type="entry name" value="Spectrin_SYNE1"/>
</dbReference>
<evidence type="ECO:0000259" key="16">
    <source>
        <dbReference type="PROSITE" id="PS50021"/>
    </source>
</evidence>
<dbReference type="SMART" id="SM00033">
    <property type="entry name" value="CH"/>
    <property type="match status" value="2"/>
</dbReference>
<feature type="region of interest" description="Disordered" evidence="15">
    <location>
        <begin position="175"/>
        <end position="205"/>
    </location>
</feature>
<keyword evidence="13" id="KW-0206">Cytoskeleton</keyword>
<evidence type="ECO:0000256" key="12">
    <source>
        <dbReference type="ARBA" id="ARBA00023203"/>
    </source>
</evidence>
<dbReference type="GO" id="GO:0031965">
    <property type="term" value="C:nuclear membrane"/>
    <property type="evidence" value="ECO:0007669"/>
    <property type="project" value="UniProtKB-SubCell"/>
</dbReference>
<dbReference type="InterPro" id="IPR001589">
    <property type="entry name" value="Actinin_actin-bd_CS"/>
</dbReference>
<feature type="compositionally biased region" description="Low complexity" evidence="15">
    <location>
        <begin position="181"/>
        <end position="192"/>
    </location>
</feature>
<evidence type="ECO:0000256" key="9">
    <source>
        <dbReference type="ARBA" id="ARBA00022989"/>
    </source>
</evidence>
<dbReference type="Pfam" id="PF25034">
    <property type="entry name" value="Spectrin_SYNE1"/>
    <property type="match status" value="1"/>
</dbReference>
<evidence type="ECO:0000256" key="1">
    <source>
        <dbReference type="ARBA" id="ARBA00004126"/>
    </source>
</evidence>
<keyword evidence="6" id="KW-0597">Phosphoprotein</keyword>
<evidence type="ECO:0000256" key="2">
    <source>
        <dbReference type="ARBA" id="ARBA00004204"/>
    </source>
</evidence>
<evidence type="ECO:0000256" key="13">
    <source>
        <dbReference type="ARBA" id="ARBA00023212"/>
    </source>
</evidence>
<gene>
    <name evidence="17" type="ORF">DNTS_023981</name>
</gene>
<dbReference type="GO" id="GO:0030017">
    <property type="term" value="C:sarcomere"/>
    <property type="evidence" value="ECO:0007669"/>
    <property type="project" value="UniProtKB-SubCell"/>
</dbReference>
<feature type="domain" description="Calponin-homology (CH)" evidence="16">
    <location>
        <begin position="210"/>
        <end position="315"/>
    </location>
</feature>
<reference evidence="17 18" key="1">
    <citation type="journal article" date="2019" name="Sci. Data">
        <title>Hybrid genome assembly and annotation of Danionella translucida.</title>
        <authorList>
            <person name="Kadobianskyi M."/>
            <person name="Schulze L."/>
            <person name="Schuelke M."/>
            <person name="Judkewitz B."/>
        </authorList>
    </citation>
    <scope>NUCLEOTIDE SEQUENCE [LARGE SCALE GENOMIC DNA]</scope>
    <source>
        <strain evidence="17 18">Bolton</strain>
    </source>
</reference>
<dbReference type="PANTHER" id="PTHR14514:SF3">
    <property type="entry name" value="NESPRIN-1"/>
    <property type="match status" value="1"/>
</dbReference>
<evidence type="ECO:0000256" key="6">
    <source>
        <dbReference type="ARBA" id="ARBA00022553"/>
    </source>
</evidence>
<dbReference type="PANTHER" id="PTHR14514">
    <property type="entry name" value="PKA ANCHORING PROTEIN"/>
    <property type="match status" value="1"/>
</dbReference>
<comment type="subcellular location">
    <subcellularLocation>
        <location evidence="3">Cytoplasm</location>
        <location evidence="3">Cytoskeleton</location>
    </subcellularLocation>
    <subcellularLocation>
        <location evidence="2">Cytoplasm</location>
        <location evidence="2">Myofibril</location>
        <location evidence="2">Sarcomere</location>
    </subcellularLocation>
    <subcellularLocation>
        <location evidence="1">Nucleus membrane</location>
    </subcellularLocation>
</comment>
<dbReference type="FunFam" id="1.10.418.10:FF:000037">
    <property type="entry name" value="nesprin-1 isoform X1"/>
    <property type="match status" value="1"/>
</dbReference>
<evidence type="ECO:0000256" key="3">
    <source>
        <dbReference type="ARBA" id="ARBA00004245"/>
    </source>
</evidence>
<keyword evidence="11" id="KW-0472">Membrane</keyword>
<dbReference type="GO" id="GO:0003779">
    <property type="term" value="F:actin binding"/>
    <property type="evidence" value="ECO:0007669"/>
    <property type="project" value="UniProtKB-KW"/>
</dbReference>
<evidence type="ECO:0000256" key="14">
    <source>
        <dbReference type="ARBA" id="ARBA00023242"/>
    </source>
</evidence>
<dbReference type="STRING" id="623744.A0A553MV90"/>
<dbReference type="Gene3D" id="1.10.418.10">
    <property type="entry name" value="Calponin-like domain"/>
    <property type="match status" value="2"/>
</dbReference>
<dbReference type="PROSITE" id="PS00020">
    <property type="entry name" value="ACTININ_2"/>
    <property type="match status" value="1"/>
</dbReference>
<evidence type="ECO:0000313" key="17">
    <source>
        <dbReference type="EMBL" id="TRY57104.1"/>
    </source>
</evidence>
<dbReference type="GO" id="GO:0005856">
    <property type="term" value="C:cytoskeleton"/>
    <property type="evidence" value="ECO:0007669"/>
    <property type="project" value="UniProtKB-SubCell"/>
</dbReference>
<feature type="non-terminal residue" evidence="17">
    <location>
        <position position="974"/>
    </location>
</feature>
<keyword evidence="12" id="KW-0009">Actin-binding</keyword>
<dbReference type="PROSITE" id="PS00019">
    <property type="entry name" value="ACTININ_1"/>
    <property type="match status" value="1"/>
</dbReference>
<dbReference type="PROSITE" id="PS50021">
    <property type="entry name" value="CH"/>
    <property type="match status" value="2"/>
</dbReference>
<evidence type="ECO:0000256" key="10">
    <source>
        <dbReference type="ARBA" id="ARBA00023054"/>
    </source>
</evidence>
<evidence type="ECO:0000256" key="7">
    <source>
        <dbReference type="ARBA" id="ARBA00022692"/>
    </source>
</evidence>
<name>A0A553MV90_9TELE</name>
<keyword evidence="9" id="KW-1133">Transmembrane helix</keyword>
<dbReference type="EMBL" id="SRMA01027249">
    <property type="protein sequence ID" value="TRY57104.1"/>
    <property type="molecule type" value="Genomic_DNA"/>
</dbReference>
<dbReference type="CDD" id="cd21241">
    <property type="entry name" value="CH_SYNE1_rpt1"/>
    <property type="match status" value="1"/>
</dbReference>
<evidence type="ECO:0000256" key="8">
    <source>
        <dbReference type="ARBA" id="ARBA00022737"/>
    </source>
</evidence>
<dbReference type="InterPro" id="IPR036872">
    <property type="entry name" value="CH_dom_sf"/>
</dbReference>
<dbReference type="CDD" id="cd21243">
    <property type="entry name" value="CH_SYNE1_rpt2"/>
    <property type="match status" value="1"/>
</dbReference>
<dbReference type="AlphaFoldDB" id="A0A553MV90"/>
<protein>
    <recommendedName>
        <fullName evidence="16">Calponin-homology (CH) domain-containing protein</fullName>
    </recommendedName>
</protein>
<evidence type="ECO:0000256" key="15">
    <source>
        <dbReference type="SAM" id="MobiDB-lite"/>
    </source>
</evidence>